<evidence type="ECO:0000313" key="2">
    <source>
        <dbReference type="Proteomes" id="UP000031443"/>
    </source>
</evidence>
<proteinExistence type="predicted"/>
<dbReference type="Proteomes" id="UP000031443">
    <property type="component" value="Unassembled WGS sequence"/>
</dbReference>
<evidence type="ECO:0000313" key="1">
    <source>
        <dbReference type="EMBL" id="EMP30729.1"/>
    </source>
</evidence>
<name>M7B108_CHEMY</name>
<reference evidence="2" key="1">
    <citation type="journal article" date="2013" name="Nat. Genet.">
        <title>The draft genomes of soft-shell turtle and green sea turtle yield insights into the development and evolution of the turtle-specific body plan.</title>
        <authorList>
            <person name="Wang Z."/>
            <person name="Pascual-Anaya J."/>
            <person name="Zadissa A."/>
            <person name="Li W."/>
            <person name="Niimura Y."/>
            <person name="Huang Z."/>
            <person name="Li C."/>
            <person name="White S."/>
            <person name="Xiong Z."/>
            <person name="Fang D."/>
            <person name="Wang B."/>
            <person name="Ming Y."/>
            <person name="Chen Y."/>
            <person name="Zheng Y."/>
            <person name="Kuraku S."/>
            <person name="Pignatelli M."/>
            <person name="Herrero J."/>
            <person name="Beal K."/>
            <person name="Nozawa M."/>
            <person name="Li Q."/>
            <person name="Wang J."/>
            <person name="Zhang H."/>
            <person name="Yu L."/>
            <person name="Shigenobu S."/>
            <person name="Wang J."/>
            <person name="Liu J."/>
            <person name="Flicek P."/>
            <person name="Searle S."/>
            <person name="Wang J."/>
            <person name="Kuratani S."/>
            <person name="Yin Y."/>
            <person name="Aken B."/>
            <person name="Zhang G."/>
            <person name="Irie N."/>
        </authorList>
    </citation>
    <scope>NUCLEOTIDE SEQUENCE [LARGE SCALE GENOMIC DNA]</scope>
</reference>
<gene>
    <name evidence="1" type="ORF">UY3_12151</name>
</gene>
<keyword evidence="2" id="KW-1185">Reference proteome</keyword>
<dbReference type="EMBL" id="KB548684">
    <property type="protein sequence ID" value="EMP30729.1"/>
    <property type="molecule type" value="Genomic_DNA"/>
</dbReference>
<organism evidence="1 2">
    <name type="scientific">Chelonia mydas</name>
    <name type="common">Green sea-turtle</name>
    <name type="synonym">Chelonia agassizi</name>
    <dbReference type="NCBI Taxonomy" id="8469"/>
    <lineage>
        <taxon>Eukaryota</taxon>
        <taxon>Metazoa</taxon>
        <taxon>Chordata</taxon>
        <taxon>Craniata</taxon>
        <taxon>Vertebrata</taxon>
        <taxon>Euteleostomi</taxon>
        <taxon>Archelosauria</taxon>
        <taxon>Testudinata</taxon>
        <taxon>Testudines</taxon>
        <taxon>Cryptodira</taxon>
        <taxon>Durocryptodira</taxon>
        <taxon>Americhelydia</taxon>
        <taxon>Chelonioidea</taxon>
        <taxon>Cheloniidae</taxon>
        <taxon>Chelonia</taxon>
    </lineage>
</organism>
<protein>
    <submittedName>
        <fullName evidence="1">Uncharacterized protein</fullName>
    </submittedName>
</protein>
<dbReference type="Gene3D" id="1.10.287.3160">
    <property type="match status" value="1"/>
</dbReference>
<accession>M7B108</accession>
<sequence>MDFFFSHPQLNSLLVEAANRHSKQPQFWSTPQDKEHKHLDLFGLKAYLSATLQFQVANYSALLAKYNFDNYSKLREFLEVLPEEKCPQFTAIMNEGQLIACTALQALMDIVDTAARTTATAVVIRRVSWIQYERAPTQGGGSPF</sequence>
<dbReference type="AlphaFoldDB" id="M7B108"/>